<dbReference type="InterPro" id="IPR003961">
    <property type="entry name" value="FN3_dom"/>
</dbReference>
<dbReference type="Pfam" id="PF00754">
    <property type="entry name" value="F5_F8_type_C"/>
    <property type="match status" value="1"/>
</dbReference>
<dbReference type="Pfam" id="PF00963">
    <property type="entry name" value="Cohesin"/>
    <property type="match status" value="1"/>
</dbReference>
<dbReference type="PROSITE" id="PS50853">
    <property type="entry name" value="FN3"/>
    <property type="match status" value="1"/>
</dbReference>
<gene>
    <name evidence="3" type="ORF">OIN60_17795</name>
</gene>
<feature type="signal peptide" evidence="1">
    <location>
        <begin position="1"/>
        <end position="15"/>
    </location>
</feature>
<feature type="chain" id="PRO_5045330205" evidence="1">
    <location>
        <begin position="16"/>
        <end position="335"/>
    </location>
</feature>
<name>A0ABT9FV34_9BACL</name>
<dbReference type="SUPFAM" id="SSF49384">
    <property type="entry name" value="Carbohydrate-binding domain"/>
    <property type="match status" value="1"/>
</dbReference>
<evidence type="ECO:0000313" key="3">
    <source>
        <dbReference type="EMBL" id="MDP4098588.1"/>
    </source>
</evidence>
<reference evidence="3 4" key="1">
    <citation type="submission" date="2022-10" db="EMBL/GenBank/DDBJ databases">
        <title>Paenibacillus description and whole genome data of maize root bacterial community.</title>
        <authorList>
            <person name="Marton D."/>
            <person name="Farkas M."/>
            <person name="Cserhati M."/>
        </authorList>
    </citation>
    <scope>NUCLEOTIDE SEQUENCE [LARGE SCALE GENOMIC DNA]</scope>
    <source>
        <strain evidence="3 4">P96</strain>
    </source>
</reference>
<dbReference type="InterPro" id="IPR002102">
    <property type="entry name" value="Cohesin_dom"/>
</dbReference>
<dbReference type="CDD" id="cd08547">
    <property type="entry name" value="Type_II_cohesin"/>
    <property type="match status" value="1"/>
</dbReference>
<dbReference type="Pfam" id="PF00041">
    <property type="entry name" value="fn3"/>
    <property type="match status" value="1"/>
</dbReference>
<dbReference type="InterPro" id="IPR008979">
    <property type="entry name" value="Galactose-bd-like_sf"/>
</dbReference>
<dbReference type="InterPro" id="IPR013783">
    <property type="entry name" value="Ig-like_fold"/>
</dbReference>
<feature type="domain" description="Fibronectin type-III" evidence="2">
    <location>
        <begin position="155"/>
        <end position="245"/>
    </location>
</feature>
<dbReference type="SMART" id="SM00060">
    <property type="entry name" value="FN3"/>
    <property type="match status" value="1"/>
</dbReference>
<keyword evidence="4" id="KW-1185">Reference proteome</keyword>
<proteinExistence type="predicted"/>
<accession>A0ABT9FV34</accession>
<dbReference type="Gene3D" id="2.60.120.260">
    <property type="entry name" value="Galactose-binding domain-like"/>
    <property type="match status" value="1"/>
</dbReference>
<evidence type="ECO:0000259" key="2">
    <source>
        <dbReference type="PROSITE" id="PS50853"/>
    </source>
</evidence>
<dbReference type="InterPro" id="IPR008965">
    <property type="entry name" value="CBM2/CBM3_carb-bd_dom_sf"/>
</dbReference>
<dbReference type="CDD" id="cd00063">
    <property type="entry name" value="FN3"/>
    <property type="match status" value="1"/>
</dbReference>
<dbReference type="Proteomes" id="UP001241848">
    <property type="component" value="Unassembled WGS sequence"/>
</dbReference>
<dbReference type="InterPro" id="IPR036116">
    <property type="entry name" value="FN3_sf"/>
</dbReference>
<protein>
    <submittedName>
        <fullName evidence="3">Cohesin domain-containing protein</fullName>
    </submittedName>
</protein>
<evidence type="ECO:0000256" key="1">
    <source>
        <dbReference type="SAM" id="SignalP"/>
    </source>
</evidence>
<dbReference type="Gene3D" id="2.60.40.10">
    <property type="entry name" value="Immunoglobulins"/>
    <property type="match status" value="1"/>
</dbReference>
<comment type="caution">
    <text evidence="3">The sequence shown here is derived from an EMBL/GenBank/DDBJ whole genome shotgun (WGS) entry which is preliminary data.</text>
</comment>
<dbReference type="InterPro" id="IPR000421">
    <property type="entry name" value="FA58C"/>
</dbReference>
<sequence>MFFLVFLLTVPMAMASDVDGMQGASPPDGTKATGARTYGNYEADKVFDKDLTTRWLSAGYKDTIELDFPKAITLNSVQIAGYADPNSSASYTIYGLQNETWSVIGEKKFPLVSKLTILDPIEVTKGSYDSLKIEVNTPSSWVAISEITLGVNINTPTNLKAAAGDSQATLNWDQVQESESYIVRYGTEAGKYTETVTVTKDAYGSYVIPGLTNGTTYYFVVTATVNGIESGYSNEASATPQTTVGAVLNVTIDKDTVKVGDKFTSAISLENVSDIYAEDFTIQYDPSLFEYLGYDEVEGYKVYNTPTDENGKIRFIVASQGKEYSISDKATFLKS</sequence>
<dbReference type="SUPFAM" id="SSF49785">
    <property type="entry name" value="Galactose-binding domain-like"/>
    <property type="match status" value="1"/>
</dbReference>
<dbReference type="EMBL" id="JAPCKK010000029">
    <property type="protein sequence ID" value="MDP4098588.1"/>
    <property type="molecule type" value="Genomic_DNA"/>
</dbReference>
<dbReference type="Gene3D" id="2.60.40.680">
    <property type="match status" value="1"/>
</dbReference>
<dbReference type="SUPFAM" id="SSF49265">
    <property type="entry name" value="Fibronectin type III"/>
    <property type="match status" value="1"/>
</dbReference>
<organism evidence="3 4">
    <name type="scientific">Paenibacillus zeirhizosphaerae</name>
    <dbReference type="NCBI Taxonomy" id="2987519"/>
    <lineage>
        <taxon>Bacteria</taxon>
        <taxon>Bacillati</taxon>
        <taxon>Bacillota</taxon>
        <taxon>Bacilli</taxon>
        <taxon>Bacillales</taxon>
        <taxon>Paenibacillaceae</taxon>
        <taxon>Paenibacillus</taxon>
    </lineage>
</organism>
<keyword evidence="1" id="KW-0732">Signal</keyword>
<evidence type="ECO:0000313" key="4">
    <source>
        <dbReference type="Proteomes" id="UP001241848"/>
    </source>
</evidence>